<keyword evidence="9" id="KW-1185">Reference proteome</keyword>
<name>A0A9W7C3X1_9STRA</name>
<gene>
    <name evidence="8" type="ORF">TrLO_g16020</name>
</gene>
<evidence type="ECO:0000256" key="7">
    <source>
        <dbReference type="SAM" id="SignalP"/>
    </source>
</evidence>
<sequence length="329" mass="34476">MRTPSLSIYLLLSLLATTNAFRLPSPALIQSRPISSIVTQLAPPLPPSLTQLNVLPPTLSSLIPSAAATLMPAIPPSLLPPKPLIPALINSLLFALSTSKISNHLTPSGLVHAFLLATGLSSFGGWAHWSTAVCYFGFGVMVTKFRMKEKTSKGIAEARGGRRGPENVWGSAATALFCSLCAAFASLVPSNSCFTISKQLWELAFVSAFATKLADTFASEIGKGFGKTTFLITNFKRVPPGTEGAVSLEGTLAAVMGGGLLAGFALAINVITSTRAFLIATFAAFFATNVESVIGATIQKGWMTNEVVNFVNTLVGAATAIFMAMKFGL</sequence>
<evidence type="ECO:0000256" key="5">
    <source>
        <dbReference type="ARBA" id="ARBA00023136"/>
    </source>
</evidence>
<dbReference type="InterPro" id="IPR002794">
    <property type="entry name" value="DUF92_TMEM19"/>
</dbReference>
<feature type="chain" id="PRO_5040922843" evidence="7">
    <location>
        <begin position="21"/>
        <end position="329"/>
    </location>
</feature>
<dbReference type="EMBL" id="BRXW01000006">
    <property type="protein sequence ID" value="GMH99210.1"/>
    <property type="molecule type" value="Genomic_DNA"/>
</dbReference>
<comment type="similarity">
    <text evidence="2">Belongs to the TMEM19 family.</text>
</comment>
<dbReference type="GO" id="GO:0016020">
    <property type="term" value="C:membrane"/>
    <property type="evidence" value="ECO:0007669"/>
    <property type="project" value="UniProtKB-SubCell"/>
</dbReference>
<dbReference type="Proteomes" id="UP001165122">
    <property type="component" value="Unassembled WGS sequence"/>
</dbReference>
<dbReference type="AlphaFoldDB" id="A0A9W7C3X1"/>
<feature type="transmembrane region" description="Helical" evidence="6">
    <location>
        <begin position="168"/>
        <end position="188"/>
    </location>
</feature>
<keyword evidence="7" id="KW-0732">Signal</keyword>
<comment type="caution">
    <text evidence="8">The sequence shown here is derived from an EMBL/GenBank/DDBJ whole genome shotgun (WGS) entry which is preliminary data.</text>
</comment>
<feature type="transmembrane region" description="Helical" evidence="6">
    <location>
        <begin position="310"/>
        <end position="328"/>
    </location>
</feature>
<evidence type="ECO:0000256" key="4">
    <source>
        <dbReference type="ARBA" id="ARBA00022989"/>
    </source>
</evidence>
<keyword evidence="3 6" id="KW-0812">Transmembrane</keyword>
<accession>A0A9W7C3X1</accession>
<proteinExistence type="inferred from homology"/>
<feature type="transmembrane region" description="Helical" evidence="6">
    <location>
        <begin position="250"/>
        <end position="270"/>
    </location>
</feature>
<evidence type="ECO:0000256" key="6">
    <source>
        <dbReference type="SAM" id="Phobius"/>
    </source>
</evidence>
<dbReference type="PANTHER" id="PTHR13353:SF5">
    <property type="entry name" value="TRANSMEMBRANE PROTEIN 19"/>
    <property type="match status" value="1"/>
</dbReference>
<dbReference type="PANTHER" id="PTHR13353">
    <property type="entry name" value="TRANSMEMBRANE PROTEIN 19"/>
    <property type="match status" value="1"/>
</dbReference>
<dbReference type="Pfam" id="PF01940">
    <property type="entry name" value="DUF92"/>
    <property type="match status" value="1"/>
</dbReference>
<reference evidence="9" key="1">
    <citation type="journal article" date="2023" name="Commun. Biol.">
        <title>Genome analysis of Parmales, the sister group of diatoms, reveals the evolutionary specialization of diatoms from phago-mixotrophs to photoautotrophs.</title>
        <authorList>
            <person name="Ban H."/>
            <person name="Sato S."/>
            <person name="Yoshikawa S."/>
            <person name="Yamada K."/>
            <person name="Nakamura Y."/>
            <person name="Ichinomiya M."/>
            <person name="Sato N."/>
            <person name="Blanc-Mathieu R."/>
            <person name="Endo H."/>
            <person name="Kuwata A."/>
            <person name="Ogata H."/>
        </authorList>
    </citation>
    <scope>NUCLEOTIDE SEQUENCE [LARGE SCALE GENOMIC DNA]</scope>
    <source>
        <strain evidence="9">NIES 3700</strain>
    </source>
</reference>
<feature type="transmembrane region" description="Helical" evidence="6">
    <location>
        <begin position="277"/>
        <end position="298"/>
    </location>
</feature>
<evidence type="ECO:0000256" key="2">
    <source>
        <dbReference type="ARBA" id="ARBA00009012"/>
    </source>
</evidence>
<organism evidence="8 9">
    <name type="scientific">Triparma laevis f. longispina</name>
    <dbReference type="NCBI Taxonomy" id="1714387"/>
    <lineage>
        <taxon>Eukaryota</taxon>
        <taxon>Sar</taxon>
        <taxon>Stramenopiles</taxon>
        <taxon>Ochrophyta</taxon>
        <taxon>Bolidophyceae</taxon>
        <taxon>Parmales</taxon>
        <taxon>Triparmaceae</taxon>
        <taxon>Triparma</taxon>
    </lineage>
</organism>
<evidence type="ECO:0000313" key="9">
    <source>
        <dbReference type="Proteomes" id="UP001165122"/>
    </source>
</evidence>
<protein>
    <submittedName>
        <fullName evidence="8">Uncharacterized protein</fullName>
    </submittedName>
</protein>
<keyword evidence="5 6" id="KW-0472">Membrane</keyword>
<keyword evidence="4 6" id="KW-1133">Transmembrane helix</keyword>
<feature type="signal peptide" evidence="7">
    <location>
        <begin position="1"/>
        <end position="20"/>
    </location>
</feature>
<feature type="transmembrane region" description="Helical" evidence="6">
    <location>
        <begin position="126"/>
        <end position="147"/>
    </location>
</feature>
<evidence type="ECO:0000313" key="8">
    <source>
        <dbReference type="EMBL" id="GMH99210.1"/>
    </source>
</evidence>
<evidence type="ECO:0000256" key="3">
    <source>
        <dbReference type="ARBA" id="ARBA00022692"/>
    </source>
</evidence>
<evidence type="ECO:0000256" key="1">
    <source>
        <dbReference type="ARBA" id="ARBA00004141"/>
    </source>
</evidence>
<dbReference type="OrthoDB" id="30881at2759"/>
<comment type="subcellular location">
    <subcellularLocation>
        <location evidence="1">Membrane</location>
        <topology evidence="1">Multi-pass membrane protein</topology>
    </subcellularLocation>
</comment>